<dbReference type="GO" id="GO:0005783">
    <property type="term" value="C:endoplasmic reticulum"/>
    <property type="evidence" value="ECO:0007669"/>
    <property type="project" value="UniProtKB-SubCell"/>
</dbReference>
<accession>A0A8J5KCQ5</accession>
<dbReference type="CDD" id="cd05356">
    <property type="entry name" value="17beta-HSD1_like_SDR_c"/>
    <property type="match status" value="1"/>
</dbReference>
<dbReference type="InterPro" id="IPR051019">
    <property type="entry name" value="VLCFA-Steroid_DH"/>
</dbReference>
<name>A0A8J5KCQ5_ZINOF</name>
<keyword evidence="4" id="KW-0560">Oxidoreductase</keyword>
<evidence type="ECO:0000256" key="2">
    <source>
        <dbReference type="ARBA" id="ARBA00006484"/>
    </source>
</evidence>
<dbReference type="Gene3D" id="3.40.50.720">
    <property type="entry name" value="NAD(P)-binding Rossmann-like Domain"/>
    <property type="match status" value="1"/>
</dbReference>
<dbReference type="InterPro" id="IPR020904">
    <property type="entry name" value="Sc_DH/Rdtase_CS"/>
</dbReference>
<reference evidence="6 7" key="1">
    <citation type="submission" date="2020-08" db="EMBL/GenBank/DDBJ databases">
        <title>Plant Genome Project.</title>
        <authorList>
            <person name="Zhang R.-G."/>
        </authorList>
    </citation>
    <scope>NUCLEOTIDE SEQUENCE [LARGE SCALE GENOMIC DNA]</scope>
    <source>
        <tissue evidence="6">Rhizome</tissue>
    </source>
</reference>
<organism evidence="6 7">
    <name type="scientific">Zingiber officinale</name>
    <name type="common">Ginger</name>
    <name type="synonym">Amomum zingiber</name>
    <dbReference type="NCBI Taxonomy" id="94328"/>
    <lineage>
        <taxon>Eukaryota</taxon>
        <taxon>Viridiplantae</taxon>
        <taxon>Streptophyta</taxon>
        <taxon>Embryophyta</taxon>
        <taxon>Tracheophyta</taxon>
        <taxon>Spermatophyta</taxon>
        <taxon>Magnoliopsida</taxon>
        <taxon>Liliopsida</taxon>
        <taxon>Zingiberales</taxon>
        <taxon>Zingiberaceae</taxon>
        <taxon>Zingiber</taxon>
    </lineage>
</organism>
<evidence type="ECO:0000313" key="7">
    <source>
        <dbReference type="Proteomes" id="UP000734854"/>
    </source>
</evidence>
<comment type="caution">
    <text evidence="6">The sequence shown here is derived from an EMBL/GenBank/DDBJ whole genome shotgun (WGS) entry which is preliminary data.</text>
</comment>
<comment type="subcellular location">
    <subcellularLocation>
        <location evidence="1">Endoplasmic reticulum</location>
    </subcellularLocation>
</comment>
<comment type="similarity">
    <text evidence="2 5">Belongs to the short-chain dehydrogenases/reductases (SDR) family.</text>
</comment>
<dbReference type="AlphaFoldDB" id="A0A8J5KCQ5"/>
<proteinExistence type="inferred from homology"/>
<protein>
    <submittedName>
        <fullName evidence="6">Uncharacterized protein</fullName>
    </submittedName>
</protein>
<dbReference type="PRINTS" id="PR00080">
    <property type="entry name" value="SDRFAMILY"/>
</dbReference>
<evidence type="ECO:0000256" key="1">
    <source>
        <dbReference type="ARBA" id="ARBA00004240"/>
    </source>
</evidence>
<dbReference type="InterPro" id="IPR036291">
    <property type="entry name" value="NAD(P)-bd_dom_sf"/>
</dbReference>
<keyword evidence="3" id="KW-0521">NADP</keyword>
<keyword evidence="7" id="KW-1185">Reference proteome</keyword>
<dbReference type="GO" id="GO:0045703">
    <property type="term" value="F:ketoreductase activity"/>
    <property type="evidence" value="ECO:0007669"/>
    <property type="project" value="TreeGrafter"/>
</dbReference>
<dbReference type="PROSITE" id="PS00061">
    <property type="entry name" value="ADH_SHORT"/>
    <property type="match status" value="1"/>
</dbReference>
<evidence type="ECO:0000256" key="5">
    <source>
        <dbReference type="RuleBase" id="RU000363"/>
    </source>
</evidence>
<evidence type="ECO:0000313" key="6">
    <source>
        <dbReference type="EMBL" id="KAG6475443.1"/>
    </source>
</evidence>
<dbReference type="Pfam" id="PF00106">
    <property type="entry name" value="adh_short"/>
    <property type="match status" value="1"/>
</dbReference>
<dbReference type="SUPFAM" id="SSF51735">
    <property type="entry name" value="NAD(P)-binding Rossmann-fold domains"/>
    <property type="match status" value="1"/>
</dbReference>
<dbReference type="Proteomes" id="UP000734854">
    <property type="component" value="Unassembled WGS sequence"/>
</dbReference>
<dbReference type="EMBL" id="JACMSC010000018">
    <property type="protein sequence ID" value="KAG6475443.1"/>
    <property type="molecule type" value="Genomic_DNA"/>
</dbReference>
<dbReference type="PIRSF" id="PIRSF000126">
    <property type="entry name" value="11-beta-HSD1"/>
    <property type="match status" value="1"/>
</dbReference>
<dbReference type="FunFam" id="3.40.50.720:FF:000137">
    <property type="entry name" value="Hydroxysteroid (17-beta) dehydrogenase 3"/>
    <property type="match status" value="1"/>
</dbReference>
<evidence type="ECO:0000256" key="3">
    <source>
        <dbReference type="ARBA" id="ARBA00022857"/>
    </source>
</evidence>
<dbReference type="InterPro" id="IPR002347">
    <property type="entry name" value="SDR_fam"/>
</dbReference>
<gene>
    <name evidence="6" type="ORF">ZIOFF_064663</name>
</gene>
<dbReference type="PANTHER" id="PTHR43899">
    <property type="entry name" value="RH59310P"/>
    <property type="match status" value="1"/>
</dbReference>
<evidence type="ECO:0000256" key="4">
    <source>
        <dbReference type="ARBA" id="ARBA00023002"/>
    </source>
</evidence>
<sequence length="326" mass="35501">MAMAMATELLLLLNSLPWWLLLLSSVGFLLLLRSAAALLRHLYCTLLRTPKNLNSYGAWAVVTGASDGIGKAFAAELARRGLHLLLVGRHPAKLADAAFDVAAAAAHPAVKVDCLVLDLADDDLSGFARLQSAVDALDVGVLVNCAGATLPHAMYFHEADEATWRGIVRVNAEAATRVARAVVPGMLRRRRGAVVNVGSAASVVLPSFPFSAVYAATKAYIGQLSSSLQVEYRSMGIDVQCQIPFYVATKMVDIQKPSTFVPSPERYAKAAVDCIGYETRCSPYWSHSLQWWLLGFIPHFLLNRWRLILGEFKRSQAMGHKLYCAS</sequence>
<dbReference type="PRINTS" id="PR00081">
    <property type="entry name" value="GDHRDH"/>
</dbReference>
<dbReference type="PANTHER" id="PTHR43899:SF13">
    <property type="entry name" value="RH59310P"/>
    <property type="match status" value="1"/>
</dbReference>